<gene>
    <name evidence="2" type="ORF">V8G54_006799</name>
</gene>
<organism evidence="2 3">
    <name type="scientific">Vigna mungo</name>
    <name type="common">Black gram</name>
    <name type="synonym">Phaseolus mungo</name>
    <dbReference type="NCBI Taxonomy" id="3915"/>
    <lineage>
        <taxon>Eukaryota</taxon>
        <taxon>Viridiplantae</taxon>
        <taxon>Streptophyta</taxon>
        <taxon>Embryophyta</taxon>
        <taxon>Tracheophyta</taxon>
        <taxon>Spermatophyta</taxon>
        <taxon>Magnoliopsida</taxon>
        <taxon>eudicotyledons</taxon>
        <taxon>Gunneridae</taxon>
        <taxon>Pentapetalae</taxon>
        <taxon>rosids</taxon>
        <taxon>fabids</taxon>
        <taxon>Fabales</taxon>
        <taxon>Fabaceae</taxon>
        <taxon>Papilionoideae</taxon>
        <taxon>50 kb inversion clade</taxon>
        <taxon>NPAAA clade</taxon>
        <taxon>indigoferoid/millettioid clade</taxon>
        <taxon>Phaseoleae</taxon>
        <taxon>Vigna</taxon>
    </lineage>
</organism>
<evidence type="ECO:0000256" key="1">
    <source>
        <dbReference type="SAM" id="Phobius"/>
    </source>
</evidence>
<name>A0AAQ3P2U7_VIGMU</name>
<feature type="transmembrane region" description="Helical" evidence="1">
    <location>
        <begin position="12"/>
        <end position="34"/>
    </location>
</feature>
<reference evidence="2 3" key="1">
    <citation type="journal article" date="2023" name="Life. Sci Alliance">
        <title>Evolutionary insights into 3D genome organization and epigenetic landscape of Vigna mungo.</title>
        <authorList>
            <person name="Junaid A."/>
            <person name="Singh B."/>
            <person name="Bhatia S."/>
        </authorList>
    </citation>
    <scope>NUCLEOTIDE SEQUENCE [LARGE SCALE GENOMIC DNA]</scope>
    <source>
        <strain evidence="2">Urdbean</strain>
    </source>
</reference>
<keyword evidence="1" id="KW-0472">Membrane</keyword>
<sequence length="121" mass="13767">MTSQPLVSLLNLMNMLMLSLKALLLIMLLSSLSLKANLRFLLFLRLRLSYLLIPNFFLHRFITLMPHPVHPCGGARSVCNLGSGGRYDNFQSQICLKYDHMANVCFYQGETNFQLSNSLVL</sequence>
<dbReference type="Proteomes" id="UP001374535">
    <property type="component" value="Chromosome 2"/>
</dbReference>
<keyword evidence="1" id="KW-0812">Transmembrane</keyword>
<keyword evidence="3" id="KW-1185">Reference proteome</keyword>
<dbReference type="EMBL" id="CP144699">
    <property type="protein sequence ID" value="WVZ19477.1"/>
    <property type="molecule type" value="Genomic_DNA"/>
</dbReference>
<feature type="transmembrane region" description="Helical" evidence="1">
    <location>
        <begin position="40"/>
        <end position="58"/>
    </location>
</feature>
<evidence type="ECO:0000313" key="2">
    <source>
        <dbReference type="EMBL" id="WVZ19477.1"/>
    </source>
</evidence>
<dbReference type="AlphaFoldDB" id="A0AAQ3P2U7"/>
<keyword evidence="1" id="KW-1133">Transmembrane helix</keyword>
<proteinExistence type="predicted"/>
<accession>A0AAQ3P2U7</accession>
<protein>
    <submittedName>
        <fullName evidence="2">Uncharacterized protein</fullName>
    </submittedName>
</protein>
<evidence type="ECO:0000313" key="3">
    <source>
        <dbReference type="Proteomes" id="UP001374535"/>
    </source>
</evidence>